<evidence type="ECO:0000259" key="10">
    <source>
        <dbReference type="PROSITE" id="PS50893"/>
    </source>
</evidence>
<feature type="domain" description="ABC transporter" evidence="10">
    <location>
        <begin position="28"/>
        <end position="277"/>
    </location>
</feature>
<reference evidence="11" key="1">
    <citation type="journal article" date="2016" name="Genome Announc.">
        <title>Genome Sequence of Ustilaginoidea virens IPU010, a Rice Pathogenic Fungus Causing False Smut.</title>
        <authorList>
            <person name="Kumagai T."/>
            <person name="Ishii T."/>
            <person name="Terai G."/>
            <person name="Umemura M."/>
            <person name="Machida M."/>
            <person name="Asai K."/>
        </authorList>
    </citation>
    <scope>NUCLEOTIDE SEQUENCE [LARGE SCALE GENOMIC DNA]</scope>
    <source>
        <strain evidence="11">IPU010</strain>
    </source>
</reference>
<dbReference type="InterPro" id="IPR013525">
    <property type="entry name" value="ABC2_TM"/>
</dbReference>
<dbReference type="EMBL" id="CP072757">
    <property type="protein sequence ID" value="QUC22344.1"/>
    <property type="molecule type" value="Genomic_DNA"/>
</dbReference>
<evidence type="ECO:0000313" key="12">
    <source>
        <dbReference type="EMBL" id="QUC22344.1"/>
    </source>
</evidence>
<comment type="subcellular location">
    <subcellularLocation>
        <location evidence="1">Membrane</location>
        <topology evidence="1">Multi-pass membrane protein</topology>
    </subcellularLocation>
</comment>
<dbReference type="Pfam" id="PF01061">
    <property type="entry name" value="ABC2_membrane"/>
    <property type="match status" value="1"/>
</dbReference>
<dbReference type="HOGENOM" id="CLU_000604_57_7_1"/>
<sequence>MASAKSHPDVEQQAVADAHLGNATVRSISWRGVTVTVKDRASNKPKKIVRDAAGVVGAGEICALMGPSGSGKTTLLNVLARRPAGAGDVHVEARVLVNGTQLSESAFRQVSCFVEQEDALIGSLTVRETLDFSSRLASTSSLPRKERLVRIDSLLAAFGLTAQADTLIGTPLRKGISGGQKRRVGVASQLITGPKILFLDEPTSGLDSAAAWEVVKYLRAVAKKHSLIVLCSIHQPSSATFNLFDKLALLSAGQTHYFGPVAAVVPHYRHLRVDVPNYVNPAEFLVDLVNADFSHDAVSASRTLSDLHARWVASPQSTAAAAAVAEAEADRRAVSLAELGGPSRARVTLTLLRRSFIKSYRDVVAYGVRFAMYTGLAVMMGTVWVRLGAHQDSIQPLVNAIFFGSAFMSFMAVAYVPAFLEDRLQYVKDRRNGLYGAAELVVSNLLIGAPYLFLMSLVFSAVSYWLSNFQPTAAAFFTWILWLFLDLLAAESLVVLVTSLVPSFVISLALVAFANGLWMSVGGFMVPPTILNPFYKYAFHYWDYQKYVFEGMMVNEFSRRTYSCGDGCRCKLESPLARECKIAGQAVLDQYGYSDETTGRNVGIMVAIIAGYRIASWVALKLRG</sequence>
<dbReference type="InterPro" id="IPR003593">
    <property type="entry name" value="AAA+_ATPase"/>
</dbReference>
<accession>A0A063CBE1</accession>
<dbReference type="RefSeq" id="XP_043000017.1">
    <property type="nucleotide sequence ID" value="XM_043144082.1"/>
</dbReference>
<keyword evidence="5" id="KW-0547">Nucleotide-binding</keyword>
<dbReference type="Pfam" id="PF00005">
    <property type="entry name" value="ABC_tran"/>
    <property type="match status" value="1"/>
</dbReference>
<dbReference type="InterPro" id="IPR043926">
    <property type="entry name" value="ABCG_dom"/>
</dbReference>
<feature type="transmembrane region" description="Helical" evidence="9">
    <location>
        <begin position="602"/>
        <end position="620"/>
    </location>
</feature>
<dbReference type="OrthoDB" id="66620at2759"/>
<dbReference type="EMBL" id="BBTG02000020">
    <property type="protein sequence ID" value="GAO14173.1"/>
    <property type="molecule type" value="Genomic_DNA"/>
</dbReference>
<dbReference type="GO" id="GO:0005524">
    <property type="term" value="F:ATP binding"/>
    <property type="evidence" value="ECO:0007669"/>
    <property type="project" value="UniProtKB-KW"/>
</dbReference>
<keyword evidence="7 9" id="KW-1133">Transmembrane helix</keyword>
<dbReference type="InterPro" id="IPR003439">
    <property type="entry name" value="ABC_transporter-like_ATP-bd"/>
</dbReference>
<comment type="similarity">
    <text evidence="2">Belongs to the ABC transporter superfamily. ABCG family. Eye pigment precursor importer (TC 3.A.1.204) subfamily.</text>
</comment>
<organism evidence="11 14">
    <name type="scientific">Ustilaginoidea virens</name>
    <name type="common">Rice false smut fungus</name>
    <name type="synonym">Villosiclava virens</name>
    <dbReference type="NCBI Taxonomy" id="1159556"/>
    <lineage>
        <taxon>Eukaryota</taxon>
        <taxon>Fungi</taxon>
        <taxon>Dikarya</taxon>
        <taxon>Ascomycota</taxon>
        <taxon>Pezizomycotina</taxon>
        <taxon>Sordariomycetes</taxon>
        <taxon>Hypocreomycetidae</taxon>
        <taxon>Hypocreales</taxon>
        <taxon>Clavicipitaceae</taxon>
        <taxon>Ustilaginoidea</taxon>
    </lineage>
</organism>
<dbReference type="GO" id="GO:0140359">
    <property type="term" value="F:ABC-type transporter activity"/>
    <property type="evidence" value="ECO:0007669"/>
    <property type="project" value="InterPro"/>
</dbReference>
<evidence type="ECO:0000313" key="14">
    <source>
        <dbReference type="Proteomes" id="UP000054053"/>
    </source>
</evidence>
<dbReference type="Pfam" id="PF19055">
    <property type="entry name" value="ABC2_membrane_7"/>
    <property type="match status" value="1"/>
</dbReference>
<evidence type="ECO:0000256" key="9">
    <source>
        <dbReference type="SAM" id="Phobius"/>
    </source>
</evidence>
<dbReference type="PANTHER" id="PTHR48042">
    <property type="entry name" value="ABC TRANSPORTER G FAMILY MEMBER 11"/>
    <property type="match status" value="1"/>
</dbReference>
<feature type="transmembrane region" description="Helical" evidence="9">
    <location>
        <begin position="397"/>
        <end position="420"/>
    </location>
</feature>
<keyword evidence="6" id="KW-0067">ATP-binding</keyword>
<gene>
    <name evidence="12" type="ORF">UV8b_06585</name>
    <name evidence="11" type="ORF">UVI_02037450</name>
</gene>
<feature type="transmembrane region" description="Helical" evidence="9">
    <location>
        <begin position="472"/>
        <end position="497"/>
    </location>
</feature>
<dbReference type="Proteomes" id="UP000027002">
    <property type="component" value="Chromosome 5"/>
</dbReference>
<dbReference type="GeneID" id="66067362"/>
<dbReference type="KEGG" id="uvi:66067362"/>
<evidence type="ECO:0000256" key="7">
    <source>
        <dbReference type="ARBA" id="ARBA00022989"/>
    </source>
</evidence>
<dbReference type="Gene3D" id="3.40.50.300">
    <property type="entry name" value="P-loop containing nucleotide triphosphate hydrolases"/>
    <property type="match status" value="1"/>
</dbReference>
<evidence type="ECO:0000256" key="5">
    <source>
        <dbReference type="ARBA" id="ARBA00022741"/>
    </source>
</evidence>
<proteinExistence type="inferred from homology"/>
<evidence type="ECO:0000256" key="3">
    <source>
        <dbReference type="ARBA" id="ARBA00022448"/>
    </source>
</evidence>
<keyword evidence="4 9" id="KW-0812">Transmembrane</keyword>
<reference evidence="14" key="2">
    <citation type="journal article" date="2016" name="Genome Announc.">
        <title>Genome sequence of Ustilaginoidea virens IPU010, a rice pathogenic fungus causing false smut.</title>
        <authorList>
            <person name="Kumagai T."/>
            <person name="Ishii T."/>
            <person name="Terai G."/>
            <person name="Umemura M."/>
            <person name="Machida M."/>
            <person name="Asai K."/>
        </authorList>
    </citation>
    <scope>NUCLEOTIDE SEQUENCE [LARGE SCALE GENOMIC DNA]</scope>
    <source>
        <strain evidence="14">IPU010</strain>
    </source>
</reference>
<evidence type="ECO:0000256" key="6">
    <source>
        <dbReference type="ARBA" id="ARBA00022840"/>
    </source>
</evidence>
<evidence type="ECO:0000313" key="11">
    <source>
        <dbReference type="EMBL" id="GAO14173.1"/>
    </source>
</evidence>
<keyword evidence="13" id="KW-1185">Reference proteome</keyword>
<dbReference type="STRING" id="1159556.A0A063CBE1"/>
<dbReference type="PROSITE" id="PS50893">
    <property type="entry name" value="ABC_TRANSPORTER_2"/>
    <property type="match status" value="1"/>
</dbReference>
<dbReference type="GO" id="GO:0016020">
    <property type="term" value="C:membrane"/>
    <property type="evidence" value="ECO:0007669"/>
    <property type="project" value="UniProtKB-SubCell"/>
</dbReference>
<evidence type="ECO:0000256" key="1">
    <source>
        <dbReference type="ARBA" id="ARBA00004141"/>
    </source>
</evidence>
<dbReference type="SUPFAM" id="SSF52540">
    <property type="entry name" value="P-loop containing nucleoside triphosphate hydrolases"/>
    <property type="match status" value="1"/>
</dbReference>
<reference evidence="12" key="3">
    <citation type="submission" date="2020-03" db="EMBL/GenBank/DDBJ databases">
        <title>A mixture of massive structural variations and highly conserved coding sequences in Ustilaginoidea virens genome.</title>
        <authorList>
            <person name="Zhang K."/>
            <person name="Zhao Z."/>
            <person name="Zhang Z."/>
            <person name="Li Y."/>
            <person name="Hsiang T."/>
            <person name="Sun W."/>
        </authorList>
    </citation>
    <scope>NUCLEOTIDE SEQUENCE</scope>
    <source>
        <strain evidence="12">UV-8b</strain>
    </source>
</reference>
<feature type="transmembrane region" description="Helical" evidence="9">
    <location>
        <begin position="441"/>
        <end position="466"/>
    </location>
</feature>
<dbReference type="SMART" id="SM00382">
    <property type="entry name" value="AAA"/>
    <property type="match status" value="1"/>
</dbReference>
<evidence type="ECO:0000256" key="2">
    <source>
        <dbReference type="ARBA" id="ARBA00005814"/>
    </source>
</evidence>
<feature type="transmembrane region" description="Helical" evidence="9">
    <location>
        <begin position="504"/>
        <end position="526"/>
    </location>
</feature>
<dbReference type="InterPro" id="IPR017871">
    <property type="entry name" value="ABC_transporter-like_CS"/>
</dbReference>
<dbReference type="PROSITE" id="PS00211">
    <property type="entry name" value="ABC_TRANSPORTER_1"/>
    <property type="match status" value="1"/>
</dbReference>
<protein>
    <recommendedName>
        <fullName evidence="10">ABC transporter domain-containing protein</fullName>
    </recommendedName>
</protein>
<dbReference type="FunFam" id="3.40.50.300:FF:001305">
    <property type="entry name" value="ABCG transporter ABC superfamily"/>
    <property type="match status" value="1"/>
</dbReference>
<evidence type="ECO:0000256" key="8">
    <source>
        <dbReference type="ARBA" id="ARBA00023136"/>
    </source>
</evidence>
<dbReference type="GO" id="GO:0016887">
    <property type="term" value="F:ATP hydrolysis activity"/>
    <property type="evidence" value="ECO:0007669"/>
    <property type="project" value="InterPro"/>
</dbReference>
<dbReference type="Proteomes" id="UP000054053">
    <property type="component" value="Unassembled WGS sequence"/>
</dbReference>
<dbReference type="CDD" id="cd03213">
    <property type="entry name" value="ABCG_EPDR"/>
    <property type="match status" value="1"/>
</dbReference>
<keyword evidence="3" id="KW-0813">Transport</keyword>
<evidence type="ECO:0000313" key="13">
    <source>
        <dbReference type="Proteomes" id="UP000027002"/>
    </source>
</evidence>
<dbReference type="InterPro" id="IPR027417">
    <property type="entry name" value="P-loop_NTPase"/>
</dbReference>
<dbReference type="AlphaFoldDB" id="A0A063CBE1"/>
<dbReference type="InterPro" id="IPR052215">
    <property type="entry name" value="Plant_ABCG"/>
</dbReference>
<dbReference type="PANTHER" id="PTHR48042:SF11">
    <property type="entry name" value="ABC TRANSPORTER G FAMILY MEMBER 11"/>
    <property type="match status" value="1"/>
</dbReference>
<keyword evidence="8 9" id="KW-0472">Membrane</keyword>
<name>A0A063CBE1_USTVR</name>
<evidence type="ECO:0000256" key="4">
    <source>
        <dbReference type="ARBA" id="ARBA00022692"/>
    </source>
</evidence>
<feature type="transmembrane region" description="Helical" evidence="9">
    <location>
        <begin position="363"/>
        <end position="385"/>
    </location>
</feature>